<accession>A0AB39C696</accession>
<protein>
    <submittedName>
        <fullName evidence="1">Uncharacterized protein</fullName>
    </submittedName>
</protein>
<evidence type="ECO:0000313" key="1">
    <source>
        <dbReference type="EMBL" id="XDJ02165.1"/>
    </source>
</evidence>
<dbReference type="EMBL" id="PP944851">
    <property type="protein sequence ID" value="XDJ02165.1"/>
    <property type="molecule type" value="Genomic_DNA"/>
</dbReference>
<sequence length="29" mass="3522">MPVNNKIQLFLNSFWQLLHKNGVLYSRNF</sequence>
<proteinExistence type="predicted"/>
<name>A0AB39C696_9CAUD</name>
<reference evidence="1" key="1">
    <citation type="submission" date="2024-06" db="EMBL/GenBank/DDBJ databases">
        <title>This phage originates from the Bacteriophage catalogue of the Bacteriophage Competence Centre, Department of Microbiology und Biotechnology, Max Rubner-Institut, Kiel, Germany.</title>
        <authorList>
            <person name="Sprotte S."/>
            <person name="Brinks E."/>
            <person name="Hille F."/>
        </authorList>
    </citation>
    <scope>NUCLEOTIDE SEQUENCE</scope>
</reference>
<organism evidence="1">
    <name type="scientific">Enterococcus phage PMBT56</name>
    <dbReference type="NCBI Taxonomy" id="3229530"/>
    <lineage>
        <taxon>Viruses</taxon>
        <taxon>Duplodnaviria</taxon>
        <taxon>Heunggongvirae</taxon>
        <taxon>Uroviricota</taxon>
        <taxon>Caudoviricetes</taxon>
        <taxon>Saphexavirus</taxon>
    </lineage>
</organism>